<dbReference type="AlphaFoldDB" id="A5DB86"/>
<organism evidence="2 3">
    <name type="scientific">Meyerozyma guilliermondii (strain ATCC 6260 / CBS 566 / DSM 6381 / JCM 1539 / NBRC 10279 / NRRL Y-324)</name>
    <name type="common">Yeast</name>
    <name type="synonym">Candida guilliermondii</name>
    <dbReference type="NCBI Taxonomy" id="294746"/>
    <lineage>
        <taxon>Eukaryota</taxon>
        <taxon>Fungi</taxon>
        <taxon>Dikarya</taxon>
        <taxon>Ascomycota</taxon>
        <taxon>Saccharomycotina</taxon>
        <taxon>Pichiomycetes</taxon>
        <taxon>Debaryomycetaceae</taxon>
        <taxon>Meyerozyma</taxon>
    </lineage>
</organism>
<proteinExistence type="predicted"/>
<dbReference type="InterPro" id="IPR036864">
    <property type="entry name" value="Zn2-C6_fun-type_DNA-bd_sf"/>
</dbReference>
<dbReference type="HOGENOM" id="CLU_022377_0_0_1"/>
<dbReference type="InParanoid" id="A5DB86"/>
<dbReference type="SMART" id="SM00066">
    <property type="entry name" value="GAL4"/>
    <property type="match status" value="1"/>
</dbReference>
<dbReference type="PROSITE" id="PS00463">
    <property type="entry name" value="ZN2_CY6_FUNGAL_1"/>
    <property type="match status" value="1"/>
</dbReference>
<dbReference type="InterPro" id="IPR001138">
    <property type="entry name" value="Zn2Cys6_DnaBD"/>
</dbReference>
<dbReference type="PANTHER" id="PTHR47657:SF7">
    <property type="entry name" value="STEROL REGULATORY ELEMENT-BINDING PROTEIN ECM22"/>
    <property type="match status" value="1"/>
</dbReference>
<dbReference type="STRING" id="294746.A5DB86"/>
<dbReference type="InterPro" id="IPR052400">
    <property type="entry name" value="Zn2-C6_fungal_TF"/>
</dbReference>
<protein>
    <recommendedName>
        <fullName evidence="1">Zn(2)-C6 fungal-type domain-containing protein</fullName>
    </recommendedName>
</protein>
<evidence type="ECO:0000313" key="3">
    <source>
        <dbReference type="Proteomes" id="UP000001997"/>
    </source>
</evidence>
<dbReference type="Proteomes" id="UP000001997">
    <property type="component" value="Unassembled WGS sequence"/>
</dbReference>
<dbReference type="PANTHER" id="PTHR47657">
    <property type="entry name" value="STEROL REGULATORY ELEMENT-BINDING PROTEIN ECM22"/>
    <property type="match status" value="1"/>
</dbReference>
<dbReference type="GO" id="GO:0008270">
    <property type="term" value="F:zinc ion binding"/>
    <property type="evidence" value="ECO:0007669"/>
    <property type="project" value="InterPro"/>
</dbReference>
<dbReference type="EMBL" id="CH408155">
    <property type="protein sequence ID" value="EDK36443.2"/>
    <property type="molecule type" value="Genomic_DNA"/>
</dbReference>
<dbReference type="OMA" id="FPACKYL"/>
<accession>A5DB86</accession>
<dbReference type="RefSeq" id="XP_001487164.2">
    <property type="nucleotide sequence ID" value="XM_001487114.1"/>
</dbReference>
<dbReference type="GeneID" id="5128931"/>
<name>A5DB86_PICGU</name>
<dbReference type="PROSITE" id="PS50048">
    <property type="entry name" value="ZN2_CY6_FUNGAL_2"/>
    <property type="match status" value="1"/>
</dbReference>
<feature type="domain" description="Zn(2)-C6 fungal-type" evidence="1">
    <location>
        <begin position="21"/>
        <end position="52"/>
    </location>
</feature>
<dbReference type="SUPFAM" id="SSF57701">
    <property type="entry name" value="Zn2/Cys6 DNA-binding domain"/>
    <property type="match status" value="1"/>
</dbReference>
<dbReference type="VEuPathDB" id="FungiDB:PGUG_00541"/>
<reference evidence="2 3" key="1">
    <citation type="journal article" date="2009" name="Nature">
        <title>Evolution of pathogenicity and sexual reproduction in eight Candida genomes.</title>
        <authorList>
            <person name="Butler G."/>
            <person name="Rasmussen M.D."/>
            <person name="Lin M.F."/>
            <person name="Santos M.A."/>
            <person name="Sakthikumar S."/>
            <person name="Munro C.A."/>
            <person name="Rheinbay E."/>
            <person name="Grabherr M."/>
            <person name="Forche A."/>
            <person name="Reedy J.L."/>
            <person name="Agrafioti I."/>
            <person name="Arnaud M.B."/>
            <person name="Bates S."/>
            <person name="Brown A.J."/>
            <person name="Brunke S."/>
            <person name="Costanzo M.C."/>
            <person name="Fitzpatrick D.A."/>
            <person name="de Groot P.W."/>
            <person name="Harris D."/>
            <person name="Hoyer L.L."/>
            <person name="Hube B."/>
            <person name="Klis F.M."/>
            <person name="Kodira C."/>
            <person name="Lennard N."/>
            <person name="Logue M.E."/>
            <person name="Martin R."/>
            <person name="Neiman A.M."/>
            <person name="Nikolaou E."/>
            <person name="Quail M.A."/>
            <person name="Quinn J."/>
            <person name="Santos M.C."/>
            <person name="Schmitzberger F.F."/>
            <person name="Sherlock G."/>
            <person name="Shah P."/>
            <person name="Silverstein K.A."/>
            <person name="Skrzypek M.S."/>
            <person name="Soll D."/>
            <person name="Staggs R."/>
            <person name="Stansfield I."/>
            <person name="Stumpf M.P."/>
            <person name="Sudbery P.E."/>
            <person name="Srikantha T."/>
            <person name="Zeng Q."/>
            <person name="Berman J."/>
            <person name="Berriman M."/>
            <person name="Heitman J."/>
            <person name="Gow N.A."/>
            <person name="Lorenz M.C."/>
            <person name="Birren B.W."/>
            <person name="Kellis M."/>
            <person name="Cuomo C.A."/>
        </authorList>
    </citation>
    <scope>NUCLEOTIDE SEQUENCE [LARGE SCALE GENOMIC DNA]</scope>
    <source>
        <strain evidence="3">ATCC 6260 / CBS 566 / DSM 6381 / JCM 1539 / NBRC 10279 / NRRL Y-324</strain>
    </source>
</reference>
<dbReference type="KEGG" id="pgu:PGUG_00541"/>
<keyword evidence="3" id="KW-1185">Reference proteome</keyword>
<sequence>MPNRQRQMTGVRRRHTNSKLGCSNCKRKKIRCDENLPQCDNCVKSRRETCSYLSLSKGEINKIKLTHSLRNSHNKLLTQDYRLPASTTRAKPETKAAPLSTNVEDSSLEFKFELLDLPLRIPPVMYPPIHFSNVSMNDFAHEFKVVYESDFVNEDSPRTETTSSALPNGITFKKSFTLHRSGLADSIAQNPKSSTNLESSLVGYDSGLLDHLNPFFKDLKSKDGMIDIIVESQICMGQSIALNAFNQKREHKSLTSQAAASKSAFERNCHERWVNLLSQMEKAMKYNSWEKLRDAPKSRMEFISSAIYSTAVSHMLSGVMLNYSLESFLESQAFIVNILEVATNYLQSHSLKEIEFVHQQSETLTNAMSSIKIPSYWPTFLYEVYSNLVELHSLYNNHSFKFSTEINKNRFQRYKGQYNSLTKFLEHQLLPIIISSRNEDYVSTYPPELIFQLASNWSRIVPPESMTHYPRYQPDADDETAYLKDISTTLYMYYISISVALDSVFPACKYLFNFSFSAPRRQFYAVKHIMTPRPQNSCYPPDINGNLIQKHNYYSMRLFAFFRRRYGFYEALPASIKVSITEENKKNRLRSRRFEHTMEVPITNFNTTLIRPSHYPPKAKIGVRQNVASFCHDDEHVTTPEIYSRNIETVDFFNKKSVIQYDYETMLLLPDYRPPPYRPSTDRTFLEITDVKEYCTDKRFIFSG</sequence>
<dbReference type="GO" id="GO:0000981">
    <property type="term" value="F:DNA-binding transcription factor activity, RNA polymerase II-specific"/>
    <property type="evidence" value="ECO:0007669"/>
    <property type="project" value="InterPro"/>
</dbReference>
<dbReference type="eggNOG" id="ENOG502SAYY">
    <property type="taxonomic scope" value="Eukaryota"/>
</dbReference>
<dbReference type="Pfam" id="PF00172">
    <property type="entry name" value="Zn_clus"/>
    <property type="match status" value="1"/>
</dbReference>
<dbReference type="CDD" id="cd00067">
    <property type="entry name" value="GAL4"/>
    <property type="match status" value="1"/>
</dbReference>
<evidence type="ECO:0000313" key="2">
    <source>
        <dbReference type="EMBL" id="EDK36443.2"/>
    </source>
</evidence>
<gene>
    <name evidence="2" type="ORF">PGUG_00541</name>
</gene>
<evidence type="ECO:0000259" key="1">
    <source>
        <dbReference type="PROSITE" id="PS50048"/>
    </source>
</evidence>
<dbReference type="Gene3D" id="4.10.240.10">
    <property type="entry name" value="Zn(2)-C6 fungal-type DNA-binding domain"/>
    <property type="match status" value="1"/>
</dbReference>
<dbReference type="OrthoDB" id="4937900at2759"/>